<dbReference type="Gene3D" id="3.30.450.20">
    <property type="entry name" value="PAS domain"/>
    <property type="match status" value="1"/>
</dbReference>
<dbReference type="OrthoDB" id="9813151at2"/>
<dbReference type="RefSeq" id="WP_078350818.1">
    <property type="nucleotide sequence ID" value="NZ_MBTF01000037.1"/>
</dbReference>
<reference evidence="10 11" key="1">
    <citation type="submission" date="2016-07" db="EMBL/GenBank/DDBJ databases">
        <title>Genomic analysis of zinc-resistant bacterium Mucilaginibacter pedocola TBZ30.</title>
        <authorList>
            <person name="Huang J."/>
            <person name="Tang J."/>
        </authorList>
    </citation>
    <scope>NUCLEOTIDE SEQUENCE [LARGE SCALE GENOMIC DNA]</scope>
    <source>
        <strain evidence="10 11">TBZ30</strain>
    </source>
</reference>
<dbReference type="PANTHER" id="PTHR45453">
    <property type="entry name" value="PHOSPHATE REGULON SENSOR PROTEIN PHOR"/>
    <property type="match status" value="1"/>
</dbReference>
<evidence type="ECO:0000256" key="4">
    <source>
        <dbReference type="ARBA" id="ARBA00022679"/>
    </source>
</evidence>
<evidence type="ECO:0000313" key="10">
    <source>
        <dbReference type="EMBL" id="OOQ56948.1"/>
    </source>
</evidence>
<dbReference type="InterPro" id="IPR036890">
    <property type="entry name" value="HATPase_C_sf"/>
</dbReference>
<dbReference type="GO" id="GO:0005886">
    <property type="term" value="C:plasma membrane"/>
    <property type="evidence" value="ECO:0007669"/>
    <property type="project" value="TreeGrafter"/>
</dbReference>
<name>A0A1S9P8I1_9SPHI</name>
<evidence type="ECO:0000256" key="7">
    <source>
        <dbReference type="ARBA" id="ARBA00023136"/>
    </source>
</evidence>
<dbReference type="STRING" id="1792845.BC343_15505"/>
<dbReference type="InterPro" id="IPR036097">
    <property type="entry name" value="HisK_dim/P_sf"/>
</dbReference>
<protein>
    <recommendedName>
        <fullName evidence="2">histidine kinase</fullName>
        <ecNumber evidence="2">2.7.13.3</ecNumber>
    </recommendedName>
</protein>
<evidence type="ECO:0000256" key="5">
    <source>
        <dbReference type="ARBA" id="ARBA00022777"/>
    </source>
</evidence>
<dbReference type="GO" id="GO:0004721">
    <property type="term" value="F:phosphoprotein phosphatase activity"/>
    <property type="evidence" value="ECO:0007669"/>
    <property type="project" value="TreeGrafter"/>
</dbReference>
<dbReference type="InterPro" id="IPR035965">
    <property type="entry name" value="PAS-like_dom_sf"/>
</dbReference>
<accession>A0A1S9P8I1</accession>
<sequence>MKDENGQTVSVMIVATDVSSQVEARQDVLEANKRLSLALEAGQLGSYELDITSGRMTCSDQCKKNFGLAANAPLDFPDLIEAIVPEYRNYVQEQINAALKNDSVYTAEYQITWPDGSRHWILASGRPRYDAENQPVKMAGVTQNITERKGFEQRKDDFLSIASHELKTPITSLKANLQLMERLKDKPESPLLPKLIETSNRSMAKITTLVDDLLNINRFSEGKLKLQKEWFTIWEMLDVCCNHIRIEQKHELVVQGDKSLQIYADEHRIDQVVVNFVNNAVKYAPASKTIWMIIDELETEVKISVKDTGPGIPAEQLPHLFDRYWRADHSGKNYSGLGLGLFICAEIINRHGGRIGADSELGKGSTFWFTVPKV</sequence>
<dbReference type="PRINTS" id="PR00344">
    <property type="entry name" value="BCTRLSENSOR"/>
</dbReference>
<keyword evidence="11" id="KW-1185">Reference proteome</keyword>
<dbReference type="CDD" id="cd00130">
    <property type="entry name" value="PAS"/>
    <property type="match status" value="1"/>
</dbReference>
<dbReference type="EMBL" id="MBTF01000037">
    <property type="protein sequence ID" value="OOQ56948.1"/>
    <property type="molecule type" value="Genomic_DNA"/>
</dbReference>
<dbReference type="SMART" id="SM00387">
    <property type="entry name" value="HATPase_c"/>
    <property type="match status" value="1"/>
</dbReference>
<dbReference type="CDD" id="cd00082">
    <property type="entry name" value="HisKA"/>
    <property type="match status" value="1"/>
</dbReference>
<dbReference type="InterPro" id="IPR003661">
    <property type="entry name" value="HisK_dim/P_dom"/>
</dbReference>
<gene>
    <name evidence="10" type="ORF">BC343_15505</name>
</gene>
<keyword evidence="6" id="KW-0902">Two-component regulatory system</keyword>
<keyword evidence="4" id="KW-0808">Transferase</keyword>
<dbReference type="Proteomes" id="UP000189739">
    <property type="component" value="Unassembled WGS sequence"/>
</dbReference>
<dbReference type="InterPro" id="IPR001610">
    <property type="entry name" value="PAC"/>
</dbReference>
<dbReference type="GO" id="GO:0016036">
    <property type="term" value="P:cellular response to phosphate starvation"/>
    <property type="evidence" value="ECO:0007669"/>
    <property type="project" value="TreeGrafter"/>
</dbReference>
<dbReference type="SUPFAM" id="SSF55874">
    <property type="entry name" value="ATPase domain of HSP90 chaperone/DNA topoisomerase II/histidine kinase"/>
    <property type="match status" value="1"/>
</dbReference>
<dbReference type="Pfam" id="PF02518">
    <property type="entry name" value="HATPase_c"/>
    <property type="match status" value="1"/>
</dbReference>
<dbReference type="InterPro" id="IPR050351">
    <property type="entry name" value="BphY/WalK/GraS-like"/>
</dbReference>
<comment type="caution">
    <text evidence="10">The sequence shown here is derived from an EMBL/GenBank/DDBJ whole genome shotgun (WGS) entry which is preliminary data.</text>
</comment>
<dbReference type="NCBIfam" id="TIGR00229">
    <property type="entry name" value="sensory_box"/>
    <property type="match status" value="1"/>
</dbReference>
<evidence type="ECO:0000256" key="2">
    <source>
        <dbReference type="ARBA" id="ARBA00012438"/>
    </source>
</evidence>
<proteinExistence type="predicted"/>
<dbReference type="InterPro" id="IPR005467">
    <property type="entry name" value="His_kinase_dom"/>
</dbReference>
<evidence type="ECO:0000256" key="3">
    <source>
        <dbReference type="ARBA" id="ARBA00022553"/>
    </source>
</evidence>
<evidence type="ECO:0000259" key="8">
    <source>
        <dbReference type="PROSITE" id="PS50109"/>
    </source>
</evidence>
<feature type="domain" description="PAC" evidence="9">
    <location>
        <begin position="105"/>
        <end position="157"/>
    </location>
</feature>
<dbReference type="Gene3D" id="3.30.565.10">
    <property type="entry name" value="Histidine kinase-like ATPase, C-terminal domain"/>
    <property type="match status" value="1"/>
</dbReference>
<dbReference type="InterPro" id="IPR004358">
    <property type="entry name" value="Sig_transdc_His_kin-like_C"/>
</dbReference>
<dbReference type="InterPro" id="IPR013655">
    <property type="entry name" value="PAS_fold_3"/>
</dbReference>
<dbReference type="SMART" id="SM00388">
    <property type="entry name" value="HisKA"/>
    <property type="match status" value="1"/>
</dbReference>
<comment type="catalytic activity">
    <reaction evidence="1">
        <text>ATP + protein L-histidine = ADP + protein N-phospho-L-histidine.</text>
        <dbReference type="EC" id="2.7.13.3"/>
    </reaction>
</comment>
<dbReference type="InterPro" id="IPR000700">
    <property type="entry name" value="PAS-assoc_C"/>
</dbReference>
<keyword evidence="5" id="KW-0418">Kinase</keyword>
<dbReference type="EC" id="2.7.13.3" evidence="2"/>
<dbReference type="Gene3D" id="2.10.70.100">
    <property type="match status" value="1"/>
</dbReference>
<feature type="domain" description="Histidine kinase" evidence="8">
    <location>
        <begin position="161"/>
        <end position="374"/>
    </location>
</feature>
<dbReference type="CDD" id="cd00075">
    <property type="entry name" value="HATPase"/>
    <property type="match status" value="1"/>
</dbReference>
<dbReference type="Pfam" id="PF00512">
    <property type="entry name" value="HisKA"/>
    <property type="match status" value="1"/>
</dbReference>
<keyword evidence="3" id="KW-0597">Phosphoprotein</keyword>
<dbReference type="PROSITE" id="PS50113">
    <property type="entry name" value="PAC"/>
    <property type="match status" value="2"/>
</dbReference>
<dbReference type="AlphaFoldDB" id="A0A1S9P8I1"/>
<dbReference type="SUPFAM" id="SSF55785">
    <property type="entry name" value="PYP-like sensor domain (PAS domain)"/>
    <property type="match status" value="1"/>
</dbReference>
<dbReference type="Pfam" id="PF08447">
    <property type="entry name" value="PAS_3"/>
    <property type="match status" value="1"/>
</dbReference>
<dbReference type="Gene3D" id="1.10.287.130">
    <property type="match status" value="1"/>
</dbReference>
<dbReference type="InterPro" id="IPR000014">
    <property type="entry name" value="PAS"/>
</dbReference>
<feature type="domain" description="PAC" evidence="9">
    <location>
        <begin position="1"/>
        <end position="30"/>
    </location>
</feature>
<evidence type="ECO:0000256" key="1">
    <source>
        <dbReference type="ARBA" id="ARBA00000085"/>
    </source>
</evidence>
<keyword evidence="7" id="KW-0472">Membrane</keyword>
<dbReference type="PANTHER" id="PTHR45453:SF1">
    <property type="entry name" value="PHOSPHATE REGULON SENSOR PROTEIN PHOR"/>
    <property type="match status" value="1"/>
</dbReference>
<evidence type="ECO:0000313" key="11">
    <source>
        <dbReference type="Proteomes" id="UP000189739"/>
    </source>
</evidence>
<evidence type="ECO:0000259" key="9">
    <source>
        <dbReference type="PROSITE" id="PS50113"/>
    </source>
</evidence>
<evidence type="ECO:0000256" key="6">
    <source>
        <dbReference type="ARBA" id="ARBA00023012"/>
    </source>
</evidence>
<dbReference type="PROSITE" id="PS50109">
    <property type="entry name" value="HIS_KIN"/>
    <property type="match status" value="1"/>
</dbReference>
<dbReference type="SMART" id="SM00086">
    <property type="entry name" value="PAC"/>
    <property type="match status" value="1"/>
</dbReference>
<dbReference type="SUPFAM" id="SSF47384">
    <property type="entry name" value="Homodimeric domain of signal transducing histidine kinase"/>
    <property type="match status" value="1"/>
</dbReference>
<dbReference type="InterPro" id="IPR003594">
    <property type="entry name" value="HATPase_dom"/>
</dbReference>
<dbReference type="FunFam" id="3.30.565.10:FF:000006">
    <property type="entry name" value="Sensor histidine kinase WalK"/>
    <property type="match status" value="1"/>
</dbReference>
<dbReference type="GO" id="GO:0000155">
    <property type="term" value="F:phosphorelay sensor kinase activity"/>
    <property type="evidence" value="ECO:0007669"/>
    <property type="project" value="InterPro"/>
</dbReference>
<organism evidence="10 11">
    <name type="scientific">Mucilaginibacter pedocola</name>
    <dbReference type="NCBI Taxonomy" id="1792845"/>
    <lineage>
        <taxon>Bacteria</taxon>
        <taxon>Pseudomonadati</taxon>
        <taxon>Bacteroidota</taxon>
        <taxon>Sphingobacteriia</taxon>
        <taxon>Sphingobacteriales</taxon>
        <taxon>Sphingobacteriaceae</taxon>
        <taxon>Mucilaginibacter</taxon>
    </lineage>
</organism>